<protein>
    <submittedName>
        <fullName evidence="9">cAMP-responsive element modulator</fullName>
    </submittedName>
</protein>
<evidence type="ECO:0000313" key="9">
    <source>
        <dbReference type="EMBL" id="KAG8507196.1"/>
    </source>
</evidence>
<dbReference type="PANTHER" id="PTHR45879:SF3">
    <property type="entry name" value="CYCLIC AMP RESPONSE ELEMENT-BINDING PROTEIN B"/>
    <property type="match status" value="1"/>
</dbReference>
<dbReference type="GO" id="GO:0005667">
    <property type="term" value="C:transcription regulator complex"/>
    <property type="evidence" value="ECO:0007669"/>
    <property type="project" value="TreeGrafter"/>
</dbReference>
<dbReference type="Proteomes" id="UP000700334">
    <property type="component" value="Unassembled WGS sequence"/>
</dbReference>
<keyword evidence="3" id="KW-0238">DNA-binding</keyword>
<dbReference type="GO" id="GO:0000981">
    <property type="term" value="F:DNA-binding transcription factor activity, RNA polymerase II-specific"/>
    <property type="evidence" value="ECO:0007669"/>
    <property type="project" value="TreeGrafter"/>
</dbReference>
<dbReference type="InterPro" id="IPR004827">
    <property type="entry name" value="bZIP"/>
</dbReference>
<dbReference type="FunFam" id="1.20.5.170:FF:000003">
    <property type="entry name" value="cAMP-responsive element modulator isoform X2"/>
    <property type="match status" value="1"/>
</dbReference>
<feature type="domain" description="BZIP" evidence="8">
    <location>
        <begin position="116"/>
        <end position="165"/>
    </location>
</feature>
<evidence type="ECO:0000256" key="6">
    <source>
        <dbReference type="SAM" id="Coils"/>
    </source>
</evidence>
<dbReference type="InterPro" id="IPR046347">
    <property type="entry name" value="bZIP_sf"/>
</dbReference>
<comment type="subcellular location">
    <subcellularLocation>
        <location evidence="1">Nucleus</location>
    </subcellularLocation>
</comment>
<name>A0A8J5ZU32_GALPY</name>
<gene>
    <name evidence="9" type="ORF">J0S82_020113</name>
</gene>
<dbReference type="EMBL" id="JAGFMF010012119">
    <property type="protein sequence ID" value="KAG8507196.1"/>
    <property type="molecule type" value="Genomic_DNA"/>
</dbReference>
<dbReference type="CDD" id="cd14690">
    <property type="entry name" value="bZIP_CREB1"/>
    <property type="match status" value="1"/>
</dbReference>
<feature type="non-terminal residue" evidence="9">
    <location>
        <position position="1"/>
    </location>
</feature>
<evidence type="ECO:0000256" key="3">
    <source>
        <dbReference type="ARBA" id="ARBA00023125"/>
    </source>
</evidence>
<dbReference type="AlphaFoldDB" id="A0A8J5ZU32"/>
<organism evidence="9 10">
    <name type="scientific">Galemys pyrenaicus</name>
    <name type="common">Iberian desman</name>
    <name type="synonym">Pyrenean desman</name>
    <dbReference type="NCBI Taxonomy" id="202257"/>
    <lineage>
        <taxon>Eukaryota</taxon>
        <taxon>Metazoa</taxon>
        <taxon>Chordata</taxon>
        <taxon>Craniata</taxon>
        <taxon>Vertebrata</taxon>
        <taxon>Euteleostomi</taxon>
        <taxon>Mammalia</taxon>
        <taxon>Eutheria</taxon>
        <taxon>Laurasiatheria</taxon>
        <taxon>Eulipotyphla</taxon>
        <taxon>Talpidae</taxon>
        <taxon>Galemys</taxon>
    </lineage>
</organism>
<dbReference type="Gene3D" id="1.20.5.170">
    <property type="match status" value="1"/>
</dbReference>
<dbReference type="PROSITE" id="PS50217">
    <property type="entry name" value="BZIP"/>
    <property type="match status" value="1"/>
</dbReference>
<feature type="region of interest" description="Disordered" evidence="7">
    <location>
        <begin position="32"/>
        <end position="53"/>
    </location>
</feature>
<dbReference type="PANTHER" id="PTHR45879">
    <property type="entry name" value="CYCLIC AMP RESPONSE ELEMENT-BINDING PROTEIN B"/>
    <property type="match status" value="1"/>
</dbReference>
<evidence type="ECO:0000259" key="8">
    <source>
        <dbReference type="PROSITE" id="PS50217"/>
    </source>
</evidence>
<dbReference type="GO" id="GO:0000978">
    <property type="term" value="F:RNA polymerase II cis-regulatory region sequence-specific DNA binding"/>
    <property type="evidence" value="ECO:0007669"/>
    <property type="project" value="TreeGrafter"/>
</dbReference>
<evidence type="ECO:0000256" key="4">
    <source>
        <dbReference type="ARBA" id="ARBA00023163"/>
    </source>
</evidence>
<keyword evidence="5" id="KW-0539">Nucleus</keyword>
<proteinExistence type="predicted"/>
<feature type="compositionally biased region" description="Basic and acidic residues" evidence="7">
    <location>
        <begin position="38"/>
        <end position="50"/>
    </location>
</feature>
<keyword evidence="10" id="KW-1185">Reference proteome</keyword>
<evidence type="ECO:0000256" key="5">
    <source>
        <dbReference type="ARBA" id="ARBA00023242"/>
    </source>
</evidence>
<keyword evidence="4" id="KW-0804">Transcription</keyword>
<dbReference type="OrthoDB" id="5970722at2759"/>
<sequence length="205" mass="23296">FKRSFFWAHSEVQAVFRPRSLGYLAPQIQTVQVEPTAETDKDTESEDRRGSAPPVVTMAVPSSIYQISSAQFAALEEVPAFQIEAATASAVPQGILLVSSESLQNTHQLSEDAIRKRELRLRKNREAARECRRKKKEYIKCLENRVAVLEIQNKTLLEELNSLKDLYCHKAEDTAKEYQSQKIICHVSGEWSCRAERSEQEADRG</sequence>
<feature type="coiled-coil region" evidence="6">
    <location>
        <begin position="139"/>
        <end position="166"/>
    </location>
</feature>
<evidence type="ECO:0000313" key="10">
    <source>
        <dbReference type="Proteomes" id="UP000700334"/>
    </source>
</evidence>
<evidence type="ECO:0000256" key="7">
    <source>
        <dbReference type="SAM" id="MobiDB-lite"/>
    </source>
</evidence>
<dbReference type="SUPFAM" id="SSF57959">
    <property type="entry name" value="Leucine zipper domain"/>
    <property type="match status" value="1"/>
</dbReference>
<dbReference type="Pfam" id="PF00170">
    <property type="entry name" value="bZIP_1"/>
    <property type="match status" value="1"/>
</dbReference>
<keyword evidence="6" id="KW-0175">Coiled coil</keyword>
<accession>A0A8J5ZU32</accession>
<comment type="caution">
    <text evidence="9">The sequence shown here is derived from an EMBL/GenBank/DDBJ whole genome shotgun (WGS) entry which is preliminary data.</text>
</comment>
<reference evidence="9" key="1">
    <citation type="journal article" date="2021" name="Evol. Appl.">
        <title>The genome of the Pyrenean desman and the effects of bottlenecks and inbreeding on the genomic landscape of an endangered species.</title>
        <authorList>
            <person name="Escoda L."/>
            <person name="Castresana J."/>
        </authorList>
    </citation>
    <scope>NUCLEOTIDE SEQUENCE</scope>
    <source>
        <strain evidence="9">IBE-C5619</strain>
    </source>
</reference>
<dbReference type="SMART" id="SM00338">
    <property type="entry name" value="BRLZ"/>
    <property type="match status" value="1"/>
</dbReference>
<evidence type="ECO:0000256" key="1">
    <source>
        <dbReference type="ARBA" id="ARBA00004123"/>
    </source>
</evidence>
<dbReference type="InterPro" id="IPR001630">
    <property type="entry name" value="Leuzip_CREB"/>
</dbReference>
<evidence type="ECO:0000256" key="2">
    <source>
        <dbReference type="ARBA" id="ARBA00023015"/>
    </source>
</evidence>
<keyword evidence="2" id="KW-0805">Transcription regulation</keyword>
<dbReference type="PRINTS" id="PR00041">
    <property type="entry name" value="LEUZIPPRCREB"/>
</dbReference>
<dbReference type="PROSITE" id="PS00036">
    <property type="entry name" value="BZIP_BASIC"/>
    <property type="match status" value="1"/>
</dbReference>
<feature type="non-terminal residue" evidence="9">
    <location>
        <position position="205"/>
    </location>
</feature>
<dbReference type="GO" id="GO:0005634">
    <property type="term" value="C:nucleus"/>
    <property type="evidence" value="ECO:0007669"/>
    <property type="project" value="UniProtKB-SubCell"/>
</dbReference>